<evidence type="ECO:0000313" key="5">
    <source>
        <dbReference type="Proteomes" id="UP001597393"/>
    </source>
</evidence>
<dbReference type="Pfam" id="PF00144">
    <property type="entry name" value="Beta-lactamase"/>
    <property type="match status" value="1"/>
</dbReference>
<proteinExistence type="predicted"/>
<dbReference type="SUPFAM" id="SSF56601">
    <property type="entry name" value="beta-lactamase/transpeptidase-like"/>
    <property type="match status" value="1"/>
</dbReference>
<feature type="domain" description="Beta-lactamase-related" evidence="2">
    <location>
        <begin position="38"/>
        <end position="376"/>
    </location>
</feature>
<dbReference type="Gene3D" id="3.40.710.10">
    <property type="entry name" value="DD-peptidase/beta-lactamase superfamily"/>
    <property type="match status" value="1"/>
</dbReference>
<name>A0ABW5NR07_9SPHI</name>
<dbReference type="InterPro" id="IPR021860">
    <property type="entry name" value="Peptidase_S12_Pab87-rel_C"/>
</dbReference>
<reference evidence="5" key="1">
    <citation type="journal article" date="2019" name="Int. J. Syst. Evol. Microbiol.">
        <title>The Global Catalogue of Microorganisms (GCM) 10K type strain sequencing project: providing services to taxonomists for standard genome sequencing and annotation.</title>
        <authorList>
            <consortium name="The Broad Institute Genomics Platform"/>
            <consortium name="The Broad Institute Genome Sequencing Center for Infectious Disease"/>
            <person name="Wu L."/>
            <person name="Ma J."/>
        </authorList>
    </citation>
    <scope>NUCLEOTIDE SEQUENCE [LARGE SCALE GENOMIC DNA]</scope>
    <source>
        <strain evidence="5">KCTC 42248</strain>
    </source>
</reference>
<dbReference type="InterPro" id="IPR050491">
    <property type="entry name" value="AmpC-like"/>
</dbReference>
<dbReference type="Pfam" id="PF11954">
    <property type="entry name" value="DUF3471"/>
    <property type="match status" value="1"/>
</dbReference>
<feature type="domain" description="Peptidase S12 Pab87-related C-terminal" evidence="3">
    <location>
        <begin position="409"/>
        <end position="498"/>
    </location>
</feature>
<evidence type="ECO:0000259" key="2">
    <source>
        <dbReference type="Pfam" id="PF00144"/>
    </source>
</evidence>
<dbReference type="EMBL" id="JBHUMA010000009">
    <property type="protein sequence ID" value="MFD2600262.1"/>
    <property type="molecule type" value="Genomic_DNA"/>
</dbReference>
<evidence type="ECO:0000313" key="4">
    <source>
        <dbReference type="EMBL" id="MFD2600262.1"/>
    </source>
</evidence>
<dbReference type="PANTHER" id="PTHR46825:SF15">
    <property type="entry name" value="BETA-LACTAMASE-RELATED DOMAIN-CONTAINING PROTEIN"/>
    <property type="match status" value="1"/>
</dbReference>
<dbReference type="RefSeq" id="WP_380870402.1">
    <property type="nucleotide sequence ID" value="NZ_JBHUMA010000009.1"/>
</dbReference>
<feature type="chain" id="PRO_5046637208" evidence="1">
    <location>
        <begin position="28"/>
        <end position="602"/>
    </location>
</feature>
<comment type="caution">
    <text evidence="4">The sequence shown here is derived from an EMBL/GenBank/DDBJ whole genome shotgun (WGS) entry which is preliminary data.</text>
</comment>
<dbReference type="Proteomes" id="UP001597393">
    <property type="component" value="Unassembled WGS sequence"/>
</dbReference>
<keyword evidence="5" id="KW-1185">Reference proteome</keyword>
<dbReference type="PANTHER" id="PTHR46825">
    <property type="entry name" value="D-ALANYL-D-ALANINE-CARBOXYPEPTIDASE/ENDOPEPTIDASE AMPH"/>
    <property type="match status" value="1"/>
</dbReference>
<feature type="signal peptide" evidence="1">
    <location>
        <begin position="1"/>
        <end position="27"/>
    </location>
</feature>
<gene>
    <name evidence="4" type="ORF">ACFSQ3_14990</name>
</gene>
<dbReference type="InterPro" id="IPR001466">
    <property type="entry name" value="Beta-lactam-related"/>
</dbReference>
<keyword evidence="1" id="KW-0732">Signal</keyword>
<sequence>MASKIRCFALKLFFLTIVMLSASPVNAQEKKAVDWHLVDSLLEKVRNDYHVGGFSVAVVHKDSVIYSKGFGYRNIEQKSPATSETLYAIGSSTKAFTAGLLGKLFSDSLSLDDRLIKHLPALEFQDHRESQLTVRDLMSHRTGLSRYDFSWYLFNTSSRDSLLMRVKHMKPTADIRTTWLYNNFMYLAQGMIAERMTGKTWEDNIQSSFFKPLNMSSSNLSIASLKESKAASLGYTTDKDGNNILLPYYNINGMGPAGSINSSAKEMANWLKIWLNNGKYNNQQILPAKYVLDAISAQMIMNSRPPQEGQPNGHISNYGLGWMMGTYRNHFHVEHGGNIDGFSSSVGFFPKDSIGIVVLTNQNASEAPNIVRNLIADQVLELPFYNWNTRGTKKEKKSDDEFPSEDFVRVKNTKPSHVLSDYTGQYSHPAYSHFEISLKNDSLQLQMGEKHFYLTHYHYDTFNIYEKNNDIAKDDDDEKQQITFHTGFDSEIKSAEMLLPEPVEFSRQAKAKEIDPKEFDSYVGKYTIGNMTITITVKDNTVFMDVPGQKNYETIAQGNHAFKIKDLSGFSVRFEVDENTKKATKIYLIQPNGTFSAKRVDD</sequence>
<evidence type="ECO:0000256" key="1">
    <source>
        <dbReference type="SAM" id="SignalP"/>
    </source>
</evidence>
<protein>
    <submittedName>
        <fullName evidence="4">Serine hydrolase</fullName>
    </submittedName>
</protein>
<dbReference type="InterPro" id="IPR012338">
    <property type="entry name" value="Beta-lactam/transpept-like"/>
</dbReference>
<accession>A0ABW5NR07</accession>
<dbReference type="GO" id="GO:0016787">
    <property type="term" value="F:hydrolase activity"/>
    <property type="evidence" value="ECO:0007669"/>
    <property type="project" value="UniProtKB-KW"/>
</dbReference>
<evidence type="ECO:0000259" key="3">
    <source>
        <dbReference type="Pfam" id="PF11954"/>
    </source>
</evidence>
<organism evidence="4 5">
    <name type="scientific">Sphingobacterium corticis</name>
    <dbReference type="NCBI Taxonomy" id="1812823"/>
    <lineage>
        <taxon>Bacteria</taxon>
        <taxon>Pseudomonadati</taxon>
        <taxon>Bacteroidota</taxon>
        <taxon>Sphingobacteriia</taxon>
        <taxon>Sphingobacteriales</taxon>
        <taxon>Sphingobacteriaceae</taxon>
        <taxon>Sphingobacterium</taxon>
    </lineage>
</organism>
<dbReference type="Gene3D" id="2.40.128.600">
    <property type="match status" value="1"/>
</dbReference>
<keyword evidence="4" id="KW-0378">Hydrolase</keyword>